<reference evidence="8" key="2">
    <citation type="journal article" date="2020" name="Nat. Commun.">
        <title>Large-scale genome sequencing of mycorrhizal fungi provides insights into the early evolution of symbiotic traits.</title>
        <authorList>
            <person name="Miyauchi S."/>
            <person name="Kiss E."/>
            <person name="Kuo A."/>
            <person name="Drula E."/>
            <person name="Kohler A."/>
            <person name="Sanchez-Garcia M."/>
            <person name="Morin E."/>
            <person name="Andreopoulos B."/>
            <person name="Barry K.W."/>
            <person name="Bonito G."/>
            <person name="Buee M."/>
            <person name="Carver A."/>
            <person name="Chen C."/>
            <person name="Cichocki N."/>
            <person name="Clum A."/>
            <person name="Culley D."/>
            <person name="Crous P.W."/>
            <person name="Fauchery L."/>
            <person name="Girlanda M."/>
            <person name="Hayes R.D."/>
            <person name="Keri Z."/>
            <person name="LaButti K."/>
            <person name="Lipzen A."/>
            <person name="Lombard V."/>
            <person name="Magnuson J."/>
            <person name="Maillard F."/>
            <person name="Murat C."/>
            <person name="Nolan M."/>
            <person name="Ohm R.A."/>
            <person name="Pangilinan J."/>
            <person name="Pereira M.F."/>
            <person name="Perotto S."/>
            <person name="Peter M."/>
            <person name="Pfister S."/>
            <person name="Riley R."/>
            <person name="Sitrit Y."/>
            <person name="Stielow J.B."/>
            <person name="Szollosi G."/>
            <person name="Zifcakova L."/>
            <person name="Stursova M."/>
            <person name="Spatafora J.W."/>
            <person name="Tedersoo L."/>
            <person name="Vaario L.M."/>
            <person name="Yamada A."/>
            <person name="Yan M."/>
            <person name="Wang P."/>
            <person name="Xu J."/>
            <person name="Bruns T."/>
            <person name="Baldrian P."/>
            <person name="Vilgalys R."/>
            <person name="Dunand C."/>
            <person name="Henrissat B."/>
            <person name="Grigoriev I.V."/>
            <person name="Hibbett D."/>
            <person name="Nagy L.G."/>
            <person name="Martin F.M."/>
        </authorList>
    </citation>
    <scope>NUCLEOTIDE SEQUENCE</scope>
    <source>
        <strain evidence="8">BED1</strain>
    </source>
</reference>
<feature type="transmembrane region" description="Helical" evidence="6">
    <location>
        <begin position="155"/>
        <end position="175"/>
    </location>
</feature>
<name>A0AAD4BW74_BOLED</name>
<evidence type="ECO:0000256" key="5">
    <source>
        <dbReference type="SAM" id="MobiDB-lite"/>
    </source>
</evidence>
<feature type="compositionally biased region" description="Basic and acidic residues" evidence="5">
    <location>
        <begin position="1"/>
        <end position="25"/>
    </location>
</feature>
<dbReference type="InterPro" id="IPR037185">
    <property type="entry name" value="EmrE-like"/>
</dbReference>
<keyword evidence="4 6" id="KW-0472">Membrane</keyword>
<evidence type="ECO:0000256" key="3">
    <source>
        <dbReference type="ARBA" id="ARBA00022989"/>
    </source>
</evidence>
<feature type="transmembrane region" description="Helical" evidence="6">
    <location>
        <begin position="205"/>
        <end position="224"/>
    </location>
</feature>
<comment type="caution">
    <text evidence="8">The sequence shown here is derived from an EMBL/GenBank/DDBJ whole genome shotgun (WGS) entry which is preliminary data.</text>
</comment>
<dbReference type="SUPFAM" id="SSF103481">
    <property type="entry name" value="Multidrug resistance efflux transporter EmrE"/>
    <property type="match status" value="1"/>
</dbReference>
<feature type="transmembrane region" description="Helical" evidence="6">
    <location>
        <begin position="245"/>
        <end position="263"/>
    </location>
</feature>
<evidence type="ECO:0000313" key="8">
    <source>
        <dbReference type="EMBL" id="KAF8441714.1"/>
    </source>
</evidence>
<feature type="compositionally biased region" description="Acidic residues" evidence="5">
    <location>
        <begin position="26"/>
        <end position="36"/>
    </location>
</feature>
<feature type="transmembrane region" description="Helical" evidence="6">
    <location>
        <begin position="182"/>
        <end position="199"/>
    </location>
</feature>
<feature type="transmembrane region" description="Helical" evidence="6">
    <location>
        <begin position="131"/>
        <end position="149"/>
    </location>
</feature>
<feature type="transmembrane region" description="Helical" evidence="6">
    <location>
        <begin position="87"/>
        <end position="110"/>
    </location>
</feature>
<keyword evidence="3 6" id="KW-1133">Transmembrane helix</keyword>
<feature type="transmembrane region" description="Helical" evidence="6">
    <location>
        <begin position="275"/>
        <end position="299"/>
    </location>
</feature>
<organism evidence="8 9">
    <name type="scientific">Boletus edulis BED1</name>
    <dbReference type="NCBI Taxonomy" id="1328754"/>
    <lineage>
        <taxon>Eukaryota</taxon>
        <taxon>Fungi</taxon>
        <taxon>Dikarya</taxon>
        <taxon>Basidiomycota</taxon>
        <taxon>Agaricomycotina</taxon>
        <taxon>Agaricomycetes</taxon>
        <taxon>Agaricomycetidae</taxon>
        <taxon>Boletales</taxon>
        <taxon>Boletineae</taxon>
        <taxon>Boletaceae</taxon>
        <taxon>Boletoideae</taxon>
        <taxon>Boletus</taxon>
    </lineage>
</organism>
<feature type="transmembrane region" description="Helical" evidence="6">
    <location>
        <begin position="339"/>
        <end position="357"/>
    </location>
</feature>
<keyword evidence="9" id="KW-1185">Reference proteome</keyword>
<dbReference type="AlphaFoldDB" id="A0AAD4BW74"/>
<sequence length="460" mass="51446">MAGIHRHPESSEHEPIFSNAEHDTGDGGEDSTSDDEGNVHIASQEEKKNFWWRNALTNAFFILAWFLFATVLSVYNKWLFSPDHYNFPYPLFVTTIHMFIQFLLATLLRYTFSRRFVTDKRPTLRSYGIKATPPAVATGVDIGLSNVSLKTITLSFYTMCKSSSLIFVLLFAFLFRLEQFSVRLVVVMLIIFTGVLLMVASETAFVLSGFLLVVFASVCSGLRWSLTQVAMQDKSMGLDNPPSTIFWLSPATAVTVAVISIAWEGWVKVFSTPFFATVSSTVNTLLMFIAPGILAFCMVLSEYYIIQRAGVIPMSIAGIAKEVSTITISAWFFGDELTPVNITGVVITVFGIALFTYHKYRKTVDSHVALDEHGNVIQLNGESRSDQGMEYDHDVELTASSCYVRPIHSPIQEDCNGDFHQHLLFSAEGLDDGEEDAEEIRSFRSSKLNWGDKPSKTRDV</sequence>
<reference evidence="8" key="1">
    <citation type="submission" date="2019-10" db="EMBL/GenBank/DDBJ databases">
        <authorList>
            <consortium name="DOE Joint Genome Institute"/>
            <person name="Kuo A."/>
            <person name="Miyauchi S."/>
            <person name="Kiss E."/>
            <person name="Drula E."/>
            <person name="Kohler A."/>
            <person name="Sanchez-Garcia M."/>
            <person name="Andreopoulos B."/>
            <person name="Barry K.W."/>
            <person name="Bonito G."/>
            <person name="Buee M."/>
            <person name="Carver A."/>
            <person name="Chen C."/>
            <person name="Cichocki N."/>
            <person name="Clum A."/>
            <person name="Culley D."/>
            <person name="Crous P.W."/>
            <person name="Fauchery L."/>
            <person name="Girlanda M."/>
            <person name="Hayes R."/>
            <person name="Keri Z."/>
            <person name="LaButti K."/>
            <person name="Lipzen A."/>
            <person name="Lombard V."/>
            <person name="Magnuson J."/>
            <person name="Maillard F."/>
            <person name="Morin E."/>
            <person name="Murat C."/>
            <person name="Nolan M."/>
            <person name="Ohm R."/>
            <person name="Pangilinan J."/>
            <person name="Pereira M."/>
            <person name="Perotto S."/>
            <person name="Peter M."/>
            <person name="Riley R."/>
            <person name="Sitrit Y."/>
            <person name="Stielow B."/>
            <person name="Szollosi G."/>
            <person name="Zifcakova L."/>
            <person name="Stursova M."/>
            <person name="Spatafora J.W."/>
            <person name="Tedersoo L."/>
            <person name="Vaario L.-M."/>
            <person name="Yamada A."/>
            <person name="Yan M."/>
            <person name="Wang P."/>
            <person name="Xu J."/>
            <person name="Bruns T."/>
            <person name="Baldrian P."/>
            <person name="Vilgalys R."/>
            <person name="Henrissat B."/>
            <person name="Grigoriev I.V."/>
            <person name="Hibbett D."/>
            <person name="Nagy L.G."/>
            <person name="Martin F.M."/>
        </authorList>
    </citation>
    <scope>NUCLEOTIDE SEQUENCE</scope>
    <source>
        <strain evidence="8">BED1</strain>
    </source>
</reference>
<accession>A0AAD4BW74</accession>
<dbReference type="EMBL" id="WHUW01000010">
    <property type="protein sequence ID" value="KAF8441714.1"/>
    <property type="molecule type" value="Genomic_DNA"/>
</dbReference>
<feature type="transmembrane region" description="Helical" evidence="6">
    <location>
        <begin position="55"/>
        <end position="75"/>
    </location>
</feature>
<evidence type="ECO:0000256" key="6">
    <source>
        <dbReference type="SAM" id="Phobius"/>
    </source>
</evidence>
<evidence type="ECO:0000259" key="7">
    <source>
        <dbReference type="Pfam" id="PF03151"/>
    </source>
</evidence>
<dbReference type="GO" id="GO:0016020">
    <property type="term" value="C:membrane"/>
    <property type="evidence" value="ECO:0007669"/>
    <property type="project" value="UniProtKB-SubCell"/>
</dbReference>
<evidence type="ECO:0000256" key="1">
    <source>
        <dbReference type="ARBA" id="ARBA00004141"/>
    </source>
</evidence>
<dbReference type="InterPro" id="IPR050186">
    <property type="entry name" value="TPT_transporter"/>
</dbReference>
<feature type="region of interest" description="Disordered" evidence="5">
    <location>
        <begin position="1"/>
        <end position="37"/>
    </location>
</feature>
<keyword evidence="2 6" id="KW-0812">Transmembrane</keyword>
<dbReference type="InterPro" id="IPR004853">
    <property type="entry name" value="Sugar_P_trans_dom"/>
</dbReference>
<evidence type="ECO:0000256" key="4">
    <source>
        <dbReference type="ARBA" id="ARBA00023136"/>
    </source>
</evidence>
<evidence type="ECO:0000256" key="2">
    <source>
        <dbReference type="ARBA" id="ARBA00022692"/>
    </source>
</evidence>
<evidence type="ECO:0000313" key="9">
    <source>
        <dbReference type="Proteomes" id="UP001194468"/>
    </source>
</evidence>
<proteinExistence type="predicted"/>
<protein>
    <submittedName>
        <fullName evidence="8">Triose-phosphate transporter family-domain-containing protein</fullName>
    </submittedName>
</protein>
<comment type="subcellular location">
    <subcellularLocation>
        <location evidence="1">Membrane</location>
        <topology evidence="1">Multi-pass membrane protein</topology>
    </subcellularLocation>
</comment>
<feature type="domain" description="Sugar phosphate transporter" evidence="7">
    <location>
        <begin position="59"/>
        <end position="355"/>
    </location>
</feature>
<gene>
    <name evidence="8" type="ORF">L210DRAFT_982225</name>
</gene>
<feature type="transmembrane region" description="Helical" evidence="6">
    <location>
        <begin position="311"/>
        <end position="333"/>
    </location>
</feature>
<dbReference type="Pfam" id="PF03151">
    <property type="entry name" value="TPT"/>
    <property type="match status" value="1"/>
</dbReference>
<dbReference type="Proteomes" id="UP001194468">
    <property type="component" value="Unassembled WGS sequence"/>
</dbReference>
<dbReference type="PANTHER" id="PTHR11132">
    <property type="entry name" value="SOLUTE CARRIER FAMILY 35"/>
    <property type="match status" value="1"/>
</dbReference>